<reference evidence="2 3" key="1">
    <citation type="submission" date="2018-03" db="EMBL/GenBank/DDBJ databases">
        <title>The draft genome of Mesorhizobium sp. 6GN-30.</title>
        <authorList>
            <person name="Liu L."/>
            <person name="Li L."/>
            <person name="Wang T."/>
            <person name="Zhang X."/>
            <person name="Liang L."/>
        </authorList>
    </citation>
    <scope>NUCLEOTIDE SEQUENCE [LARGE SCALE GENOMIC DNA]</scope>
    <source>
        <strain evidence="2 3">6GN30</strain>
    </source>
</reference>
<dbReference type="Pfam" id="PF08808">
    <property type="entry name" value="RES"/>
    <property type="match status" value="1"/>
</dbReference>
<dbReference type="RefSeq" id="WP_106774094.1">
    <property type="nucleotide sequence ID" value="NZ_PXYK01000021.1"/>
</dbReference>
<feature type="domain" description="RES" evidence="1">
    <location>
        <begin position="19"/>
        <end position="158"/>
    </location>
</feature>
<evidence type="ECO:0000313" key="2">
    <source>
        <dbReference type="EMBL" id="PSJ56565.1"/>
    </source>
</evidence>
<evidence type="ECO:0000313" key="3">
    <source>
        <dbReference type="Proteomes" id="UP000241229"/>
    </source>
</evidence>
<organism evidence="2 3">
    <name type="scientific">Kumtagia ephedrae</name>
    <dbReference type="NCBI Taxonomy" id="2116701"/>
    <lineage>
        <taxon>Bacteria</taxon>
        <taxon>Pseudomonadati</taxon>
        <taxon>Pseudomonadota</taxon>
        <taxon>Alphaproteobacteria</taxon>
        <taxon>Hyphomicrobiales</taxon>
        <taxon>Phyllobacteriaceae</taxon>
        <taxon>Kumtagia</taxon>
    </lineage>
</organism>
<evidence type="ECO:0000259" key="1">
    <source>
        <dbReference type="SMART" id="SM00953"/>
    </source>
</evidence>
<gene>
    <name evidence="2" type="ORF">C7I84_20605</name>
</gene>
<dbReference type="InterPro" id="IPR014914">
    <property type="entry name" value="RES_dom"/>
</dbReference>
<dbReference type="OrthoDB" id="648213at2"/>
<sequence>MRFVGDCYRAHHPKWSFSPLSGGGAKVHGGRFNPKGTAALYLGLTIEGAVIEAAQGFAAKLEPLTVCLYEIDCDDILDLTTPEAQAAAGVAPGDLACAWALDVAEGRQPASWNLARRLIGRSCAGILVPSFARGARADMRNLVLWKWRPELPWRVMVHDPSGRLPKNLLSWEMQGR</sequence>
<dbReference type="AlphaFoldDB" id="A0A2P7S271"/>
<dbReference type="EMBL" id="PXYK01000021">
    <property type="protein sequence ID" value="PSJ56565.1"/>
    <property type="molecule type" value="Genomic_DNA"/>
</dbReference>
<protein>
    <recommendedName>
        <fullName evidence="1">RES domain-containing protein</fullName>
    </recommendedName>
</protein>
<accession>A0A2P7S271</accession>
<name>A0A2P7S271_9HYPH</name>
<proteinExistence type="predicted"/>
<dbReference type="Proteomes" id="UP000241229">
    <property type="component" value="Unassembled WGS sequence"/>
</dbReference>
<comment type="caution">
    <text evidence="2">The sequence shown here is derived from an EMBL/GenBank/DDBJ whole genome shotgun (WGS) entry which is preliminary data.</text>
</comment>
<dbReference type="SMART" id="SM00953">
    <property type="entry name" value="RES"/>
    <property type="match status" value="1"/>
</dbReference>
<keyword evidence="3" id="KW-1185">Reference proteome</keyword>